<feature type="active site" evidence="12">
    <location>
        <position position="402"/>
    </location>
</feature>
<evidence type="ECO:0000256" key="4">
    <source>
        <dbReference type="ARBA" id="ARBA00022679"/>
    </source>
</evidence>
<dbReference type="InterPro" id="IPR030874">
    <property type="entry name" value="Cardiolipin_synth_Firmi"/>
</dbReference>
<evidence type="ECO:0000256" key="8">
    <source>
        <dbReference type="ARBA" id="ARBA00023098"/>
    </source>
</evidence>
<feature type="active site" evidence="12">
    <location>
        <position position="224"/>
    </location>
</feature>
<keyword evidence="16" id="KW-1185">Reference proteome</keyword>
<dbReference type="PANTHER" id="PTHR21248:SF22">
    <property type="entry name" value="PHOSPHOLIPASE D"/>
    <property type="match status" value="1"/>
</dbReference>
<dbReference type="NCBIfam" id="TIGR04265">
    <property type="entry name" value="bac_cardiolipin"/>
    <property type="match status" value="1"/>
</dbReference>
<comment type="catalytic activity">
    <reaction evidence="12">
        <text>2 a 1,2-diacyl-sn-glycero-3-phospho-(1'-sn-glycerol) = a cardiolipin + glycerol</text>
        <dbReference type="Rhea" id="RHEA:31451"/>
        <dbReference type="ChEBI" id="CHEBI:17754"/>
        <dbReference type="ChEBI" id="CHEBI:62237"/>
        <dbReference type="ChEBI" id="CHEBI:64716"/>
    </reaction>
</comment>
<comment type="function">
    <text evidence="12">Catalyzes the reversible phosphatidyl group transfer from one phosphatidylglycerol molecule to another to form cardiolipin (CL) (diphosphatidylglycerol) and glycerol.</text>
</comment>
<keyword evidence="9 12" id="KW-0472">Membrane</keyword>
<comment type="caution">
    <text evidence="15">The sequence shown here is derived from an EMBL/GenBank/DDBJ whole genome shotgun (WGS) entry which is preliminary data.</text>
</comment>
<dbReference type="EMBL" id="JANHNZ010000003">
    <property type="protein sequence ID" value="MCQ9209711.1"/>
    <property type="molecule type" value="Genomic_DNA"/>
</dbReference>
<keyword evidence="8 12" id="KW-0443">Lipid metabolism</keyword>
<evidence type="ECO:0000256" key="5">
    <source>
        <dbReference type="ARBA" id="ARBA00022692"/>
    </source>
</evidence>
<keyword evidence="4 12" id="KW-0808">Transferase</keyword>
<keyword evidence="7 12" id="KW-1133">Transmembrane helix</keyword>
<keyword evidence="2 12" id="KW-1003">Cell membrane</keyword>
<feature type="domain" description="PLD phosphodiesterase" evidence="14">
    <location>
        <begin position="217"/>
        <end position="244"/>
    </location>
</feature>
<protein>
    <recommendedName>
        <fullName evidence="12 13">Cardiolipin synthase</fullName>
        <shortName evidence="12">CL synthase</shortName>
        <ecNumber evidence="12 13">2.7.8.-</ecNumber>
    </recommendedName>
</protein>
<evidence type="ECO:0000256" key="10">
    <source>
        <dbReference type="ARBA" id="ARBA00023209"/>
    </source>
</evidence>
<keyword evidence="11 12" id="KW-1208">Phospholipid metabolism</keyword>
<dbReference type="CDD" id="cd09110">
    <property type="entry name" value="PLDc_CLS_1"/>
    <property type="match status" value="1"/>
</dbReference>
<reference evidence="15" key="3">
    <citation type="journal article" date="2023" name="Microbiol. Resour. Announc.">
        <title>Draft Genome Sequence of Granulicatella sp. Strain S8, Isolated from a Marine Fish, Seriola quinqueradiata.</title>
        <authorList>
            <person name="Lee M."/>
            <person name="Farooq A."/>
            <person name="Jeong J.B."/>
            <person name="Jung M.Y."/>
        </authorList>
    </citation>
    <scope>NUCLEOTIDE SEQUENCE</scope>
    <source>
        <strain evidence="15">S8</strain>
    </source>
</reference>
<evidence type="ECO:0000256" key="11">
    <source>
        <dbReference type="ARBA" id="ARBA00023264"/>
    </source>
</evidence>
<dbReference type="InterPro" id="IPR001736">
    <property type="entry name" value="PLipase_D/transphosphatidylase"/>
</dbReference>
<evidence type="ECO:0000256" key="1">
    <source>
        <dbReference type="ARBA" id="ARBA00004651"/>
    </source>
</evidence>
<dbReference type="Gene3D" id="3.30.870.10">
    <property type="entry name" value="Endonuclease Chain A"/>
    <property type="match status" value="2"/>
</dbReference>
<keyword evidence="5 12" id="KW-0812">Transmembrane</keyword>
<keyword evidence="6" id="KW-0677">Repeat</keyword>
<feature type="domain" description="PLD phosphodiesterase" evidence="14">
    <location>
        <begin position="395"/>
        <end position="422"/>
    </location>
</feature>
<dbReference type="InterPro" id="IPR025202">
    <property type="entry name" value="PLD-like_dom"/>
</dbReference>
<evidence type="ECO:0000313" key="16">
    <source>
        <dbReference type="Proteomes" id="UP001059480"/>
    </source>
</evidence>
<evidence type="ECO:0000256" key="9">
    <source>
        <dbReference type="ARBA" id="ARBA00023136"/>
    </source>
</evidence>
<dbReference type="EC" id="2.7.8.-" evidence="12 13"/>
<keyword evidence="10 12" id="KW-0594">Phospholipid biosynthesis</keyword>
<proteinExistence type="inferred from homology"/>
<dbReference type="SUPFAM" id="SSF56024">
    <property type="entry name" value="Phospholipase D/nuclease"/>
    <property type="match status" value="2"/>
</dbReference>
<keyword evidence="3 12" id="KW-0444">Lipid biosynthesis</keyword>
<dbReference type="HAMAP" id="MF_01916">
    <property type="entry name" value="Cardiolipin_synth_Cls"/>
    <property type="match status" value="1"/>
</dbReference>
<feature type="active site" evidence="12">
    <location>
        <position position="400"/>
    </location>
</feature>
<dbReference type="Pfam" id="PF13091">
    <property type="entry name" value="PLDc_2"/>
    <property type="match status" value="2"/>
</dbReference>
<evidence type="ECO:0000256" key="2">
    <source>
        <dbReference type="ARBA" id="ARBA00022475"/>
    </source>
</evidence>
<organism evidence="15 16">
    <name type="scientific">Granulicatella seriolae</name>
    <dbReference type="NCBI Taxonomy" id="2967226"/>
    <lineage>
        <taxon>Bacteria</taxon>
        <taxon>Bacillati</taxon>
        <taxon>Bacillota</taxon>
        <taxon>Bacilli</taxon>
        <taxon>Lactobacillales</taxon>
        <taxon>Carnobacteriaceae</taxon>
        <taxon>Granulicatella</taxon>
    </lineage>
</organism>
<reference evidence="15" key="1">
    <citation type="submission" date="2022-07" db="EMBL/GenBank/DDBJ databases">
        <authorList>
            <person name="Jung M.-Y."/>
            <person name="Lee M."/>
        </authorList>
    </citation>
    <scope>NUCLEOTIDE SEQUENCE</scope>
    <source>
        <strain evidence="15">S8</strain>
    </source>
</reference>
<comment type="caution">
    <text evidence="12">Lacks conserved residue(s) required for the propagation of feature annotation.</text>
</comment>
<accession>A0ABT1WMG6</accession>
<evidence type="ECO:0000256" key="7">
    <source>
        <dbReference type="ARBA" id="ARBA00022989"/>
    </source>
</evidence>
<evidence type="ECO:0000256" key="3">
    <source>
        <dbReference type="ARBA" id="ARBA00022516"/>
    </source>
</evidence>
<dbReference type="PANTHER" id="PTHR21248">
    <property type="entry name" value="CARDIOLIPIN SYNTHASE"/>
    <property type="match status" value="1"/>
</dbReference>
<evidence type="ECO:0000256" key="12">
    <source>
        <dbReference type="HAMAP-Rule" id="MF_01916"/>
    </source>
</evidence>
<dbReference type="SMART" id="SM00155">
    <property type="entry name" value="PLDc"/>
    <property type="match status" value="2"/>
</dbReference>
<feature type="active site" evidence="12">
    <location>
        <position position="229"/>
    </location>
</feature>
<feature type="active site" evidence="12">
    <location>
        <position position="222"/>
    </location>
</feature>
<feature type="transmembrane region" description="Helical" evidence="12">
    <location>
        <begin position="35"/>
        <end position="54"/>
    </location>
</feature>
<gene>
    <name evidence="15" type="primary">cls</name>
    <name evidence="15" type="ORF">NPA36_04025</name>
</gene>
<evidence type="ECO:0000259" key="14">
    <source>
        <dbReference type="PROSITE" id="PS50035"/>
    </source>
</evidence>
<comment type="subcellular location">
    <subcellularLocation>
        <location evidence="1 12">Cell membrane</location>
        <topology evidence="1 12">Multi-pass membrane protein</topology>
    </subcellularLocation>
</comment>
<dbReference type="InterPro" id="IPR027379">
    <property type="entry name" value="CLS_N"/>
</dbReference>
<reference evidence="15" key="2">
    <citation type="journal article" date="2023" name="Curr. Microbiol.">
        <title>Granulicatella seriolae sp. nov., a Novel Facultative Anaerobe Isolated from Yellowtail Marine Fish.</title>
        <authorList>
            <person name="Lee M."/>
            <person name="Choi Y.J."/>
            <person name="Farooq A."/>
            <person name="Jeong J.B."/>
            <person name="Jung M.Y."/>
        </authorList>
    </citation>
    <scope>NUCLEOTIDE SEQUENCE</scope>
    <source>
        <strain evidence="15">S8</strain>
    </source>
</reference>
<dbReference type="Proteomes" id="UP001059480">
    <property type="component" value="Unassembled WGS sequence"/>
</dbReference>
<name>A0ABT1WMG6_9LACT</name>
<sequence length="482" mass="54813">MNITVAIITLVIFINTVAAIITVFKDTREISATWAWLLVLFLLPVVGFIMYLFFGKKLSKQNIFDLKSQETLGISEIANSQLELLGEGTVLPVFENNIYLKDLATLFLESDESIITKGNKVELIIDGEEKFAQLMEDILNAKHHIHMIYYIFKDDDLGRRVMDALIEKASQGIEVLVIYDAMGSRTTSRKFWKKLEEAGGKAVSFFSQSFAFINFRINYRNHRKIVVIDGVIGYVGGFNIGNEYLGISKMGYWRDSHLRIQGNAVLTLQSRFFIDWNAVVSETHGREYSESYFPISKSLGPSSMQIVSNGPDSDFQKIKMGFIKMISMAKESIYIQSPYFIPDESVLEALSIAALSGVDVRIMIPSKPDHPFVYRATEFYSKTIIESGVKVYIYQNGFLHAKTMVVDSQAATVGTSNFDVRSFKLNFEVNAFIYDAEFAKKMEATFMEDIKDCTEATKSYFEKQSSWLKFKQTFSRLFSPIL</sequence>
<dbReference type="InterPro" id="IPR022924">
    <property type="entry name" value="Cardiolipin_synthase"/>
</dbReference>
<dbReference type="Pfam" id="PF13396">
    <property type="entry name" value="PLDc_N"/>
    <property type="match status" value="1"/>
</dbReference>
<dbReference type="PROSITE" id="PS50035">
    <property type="entry name" value="PLD"/>
    <property type="match status" value="2"/>
</dbReference>
<evidence type="ECO:0000313" key="15">
    <source>
        <dbReference type="EMBL" id="MCQ9209711.1"/>
    </source>
</evidence>
<dbReference type="CDD" id="cd09112">
    <property type="entry name" value="PLDc_CLS_2"/>
    <property type="match status" value="1"/>
</dbReference>
<comment type="similarity">
    <text evidence="12">Belongs to the phospholipase D family. Cardiolipin synthase subfamily.</text>
</comment>
<evidence type="ECO:0000256" key="13">
    <source>
        <dbReference type="NCBIfam" id="TIGR04265"/>
    </source>
</evidence>
<evidence type="ECO:0000256" key="6">
    <source>
        <dbReference type="ARBA" id="ARBA00022737"/>
    </source>
</evidence>
<dbReference type="RefSeq" id="WP_256944827.1">
    <property type="nucleotide sequence ID" value="NZ_JANHNZ010000003.1"/>
</dbReference>
<feature type="active site" evidence="12">
    <location>
        <position position="407"/>
    </location>
</feature>